<dbReference type="PANTHER" id="PTHR13068:SF166">
    <property type="entry name" value="TRANSCRIPTION TERMINATION FACTOR MTERF15, MITOCHONDRIAL-LIKE"/>
    <property type="match status" value="1"/>
</dbReference>
<keyword evidence="2" id="KW-0805">Transcription regulation</keyword>
<dbReference type="FunFam" id="1.25.70.10:FF:000001">
    <property type="entry name" value="Mitochondrial transcription termination factor-like"/>
    <property type="match status" value="1"/>
</dbReference>
<dbReference type="Gene3D" id="1.25.70.10">
    <property type="entry name" value="Transcription termination factor 3, mitochondrial"/>
    <property type="match status" value="2"/>
</dbReference>
<protein>
    <submittedName>
        <fullName evidence="4">Mitochondrial transcription termination factor family protein</fullName>
    </submittedName>
</protein>
<dbReference type="Pfam" id="PF02536">
    <property type="entry name" value="mTERF"/>
    <property type="match status" value="2"/>
</dbReference>
<dbReference type="PANTHER" id="PTHR13068">
    <property type="entry name" value="CGI-12 PROTEIN-RELATED"/>
    <property type="match status" value="1"/>
</dbReference>
<evidence type="ECO:0000313" key="5">
    <source>
        <dbReference type="Proteomes" id="UP000585474"/>
    </source>
</evidence>
<proteinExistence type="inferred from homology"/>
<evidence type="ECO:0000313" key="4">
    <source>
        <dbReference type="EMBL" id="GFZ08982.1"/>
    </source>
</evidence>
<dbReference type="GO" id="GO:0003676">
    <property type="term" value="F:nucleic acid binding"/>
    <property type="evidence" value="ECO:0007669"/>
    <property type="project" value="InterPro"/>
</dbReference>
<organism evidence="4 5">
    <name type="scientific">Actinidia rufa</name>
    <dbReference type="NCBI Taxonomy" id="165716"/>
    <lineage>
        <taxon>Eukaryota</taxon>
        <taxon>Viridiplantae</taxon>
        <taxon>Streptophyta</taxon>
        <taxon>Embryophyta</taxon>
        <taxon>Tracheophyta</taxon>
        <taxon>Spermatophyta</taxon>
        <taxon>Magnoliopsida</taxon>
        <taxon>eudicotyledons</taxon>
        <taxon>Gunneridae</taxon>
        <taxon>Pentapetalae</taxon>
        <taxon>asterids</taxon>
        <taxon>Ericales</taxon>
        <taxon>Actinidiaceae</taxon>
        <taxon>Actinidia</taxon>
    </lineage>
</organism>
<gene>
    <name evidence="4" type="ORF">Acr_20g0007900</name>
</gene>
<comment type="caution">
    <text evidence="4">The sequence shown here is derived from an EMBL/GenBank/DDBJ whole genome shotgun (WGS) entry which is preliminary data.</text>
</comment>
<dbReference type="EMBL" id="BJWL01000020">
    <property type="protein sequence ID" value="GFZ08982.1"/>
    <property type="molecule type" value="Genomic_DNA"/>
</dbReference>
<dbReference type="AlphaFoldDB" id="A0A7J0GE31"/>
<evidence type="ECO:0000256" key="1">
    <source>
        <dbReference type="ARBA" id="ARBA00007692"/>
    </source>
</evidence>
<keyword evidence="3" id="KW-0809">Transit peptide</keyword>
<dbReference type="InterPro" id="IPR003690">
    <property type="entry name" value="MTERF"/>
</dbReference>
<dbReference type="GO" id="GO:0006353">
    <property type="term" value="P:DNA-templated transcription termination"/>
    <property type="evidence" value="ECO:0007669"/>
    <property type="project" value="UniProtKB-KW"/>
</dbReference>
<reference evidence="4 5" key="1">
    <citation type="submission" date="2019-07" db="EMBL/GenBank/DDBJ databases">
        <title>De Novo Assembly of kiwifruit Actinidia rufa.</title>
        <authorList>
            <person name="Sugita-Konishi S."/>
            <person name="Sato K."/>
            <person name="Mori E."/>
            <person name="Abe Y."/>
            <person name="Kisaki G."/>
            <person name="Hamano K."/>
            <person name="Suezawa K."/>
            <person name="Otani M."/>
            <person name="Fukuda T."/>
            <person name="Manabe T."/>
            <person name="Gomi K."/>
            <person name="Tabuchi M."/>
            <person name="Akimitsu K."/>
            <person name="Kataoka I."/>
        </authorList>
    </citation>
    <scope>NUCLEOTIDE SEQUENCE [LARGE SCALE GENOMIC DNA]</scope>
    <source>
        <strain evidence="5">cv. Fuchu</strain>
    </source>
</reference>
<dbReference type="Proteomes" id="UP000585474">
    <property type="component" value="Unassembled WGS sequence"/>
</dbReference>
<sequence>MSSAKQDQQYLQCKVAVHVMRAMSKSTWEKKVEVYKQCGWTKDEILVAFNKTPWCMKASEDKINDVMDFFVNELAWQSSFVPWWPGIISMSMERRMKLRPDSLPMSTVSFGLREKALSASKYVKFETPDKPDSVLAFFQNNGFTQTHISTIVRTFPPVLLSDPEKTLLPKLEFLKSKGFSSTDVAGIVSASATLLKRSLEKVIIPSFDFFNNLLQSEERTLAAIKRSDALLLFDHQTHVTHNVEILREAGVSNANITFSLTNEPRAFMTSSDRFREVVKEVETMGFNPSSINFVLAVQFLRGMSKSTWKKKIEIYKRWGWSEDEILGAFKMRPWCMMASDDKITGVMDFLVNKMGLDASLVARRPKLISLSLEKRIVPRSAVYQVLLSKGLIKSDGISLATVLEPPEKWFLEKIVNRHKEEAPELLKLYQEKLDLAK</sequence>
<keyword evidence="5" id="KW-1185">Reference proteome</keyword>
<name>A0A7J0GE31_9ERIC</name>
<evidence type="ECO:0000256" key="2">
    <source>
        <dbReference type="ARBA" id="ARBA00022472"/>
    </source>
</evidence>
<evidence type="ECO:0000256" key="3">
    <source>
        <dbReference type="ARBA" id="ARBA00022946"/>
    </source>
</evidence>
<dbReference type="OrthoDB" id="637682at2759"/>
<dbReference type="SMART" id="SM00733">
    <property type="entry name" value="Mterf"/>
    <property type="match status" value="8"/>
</dbReference>
<accession>A0A7J0GE31</accession>
<comment type="similarity">
    <text evidence="1">Belongs to the mTERF family.</text>
</comment>
<keyword evidence="2" id="KW-0806">Transcription termination</keyword>
<dbReference type="InterPro" id="IPR038538">
    <property type="entry name" value="MTERF_sf"/>
</dbReference>
<keyword evidence="2" id="KW-0804">Transcription</keyword>